<keyword evidence="2" id="KW-0645">Protease</keyword>
<dbReference type="GO" id="GO:0004252">
    <property type="term" value="F:serine-type endopeptidase activity"/>
    <property type="evidence" value="ECO:0007669"/>
    <property type="project" value="TreeGrafter"/>
</dbReference>
<gene>
    <name evidence="5" type="ORF">SAMN03080599_00889</name>
</gene>
<dbReference type="AlphaFoldDB" id="A0A1G5RW72"/>
<dbReference type="InterPro" id="IPR001375">
    <property type="entry name" value="Peptidase_S9_cat"/>
</dbReference>
<dbReference type="GO" id="GO:0006508">
    <property type="term" value="P:proteolysis"/>
    <property type="evidence" value="ECO:0007669"/>
    <property type="project" value="UniProtKB-KW"/>
</dbReference>
<evidence type="ECO:0000256" key="3">
    <source>
        <dbReference type="ARBA" id="ARBA00022801"/>
    </source>
</evidence>
<dbReference type="InterPro" id="IPR011042">
    <property type="entry name" value="6-blade_b-propeller_TolB-like"/>
</dbReference>
<evidence type="ECO:0000313" key="5">
    <source>
        <dbReference type="EMBL" id="SCZ77691.1"/>
    </source>
</evidence>
<dbReference type="Pfam" id="PF00326">
    <property type="entry name" value="Peptidase_S9"/>
    <property type="match status" value="1"/>
</dbReference>
<reference evidence="5 6" key="1">
    <citation type="submission" date="2016-10" db="EMBL/GenBank/DDBJ databases">
        <authorList>
            <person name="de Groot N.N."/>
        </authorList>
    </citation>
    <scope>NUCLEOTIDE SEQUENCE [LARGE SCALE GENOMIC DNA]</scope>
    <source>
        <strain evidence="5 6">DSM 2784</strain>
    </source>
</reference>
<evidence type="ECO:0000256" key="1">
    <source>
        <dbReference type="ARBA" id="ARBA00010040"/>
    </source>
</evidence>
<dbReference type="Proteomes" id="UP000199208">
    <property type="component" value="Unassembled WGS sequence"/>
</dbReference>
<dbReference type="PANTHER" id="PTHR42776:SF27">
    <property type="entry name" value="DIPEPTIDYL PEPTIDASE FAMILY MEMBER 6"/>
    <property type="match status" value="1"/>
</dbReference>
<protein>
    <submittedName>
        <fullName evidence="5">Dipeptidyl aminopeptidase/acylaminoacyl peptidase</fullName>
    </submittedName>
</protein>
<feature type="domain" description="Peptidase S9 prolyl oligopeptidase catalytic" evidence="4">
    <location>
        <begin position="468"/>
        <end position="675"/>
    </location>
</feature>
<dbReference type="SUPFAM" id="SSF53474">
    <property type="entry name" value="alpha/beta-Hydrolases"/>
    <property type="match status" value="1"/>
</dbReference>
<evidence type="ECO:0000259" key="4">
    <source>
        <dbReference type="Pfam" id="PF00326"/>
    </source>
</evidence>
<comment type="similarity">
    <text evidence="1">Belongs to the peptidase S9C family.</text>
</comment>
<dbReference type="GO" id="GO:0004177">
    <property type="term" value="F:aminopeptidase activity"/>
    <property type="evidence" value="ECO:0007669"/>
    <property type="project" value="UniProtKB-KW"/>
</dbReference>
<accession>A0A1G5RW72</accession>
<dbReference type="PANTHER" id="PTHR42776">
    <property type="entry name" value="SERINE PEPTIDASE S9 FAMILY MEMBER"/>
    <property type="match status" value="1"/>
</dbReference>
<dbReference type="RefSeq" id="WP_092589688.1">
    <property type="nucleotide sequence ID" value="NZ_FMWL01000003.1"/>
</dbReference>
<dbReference type="FunFam" id="3.40.50.1820:FF:000028">
    <property type="entry name" value="S9 family peptidase"/>
    <property type="match status" value="1"/>
</dbReference>
<dbReference type="Gene3D" id="2.120.10.30">
    <property type="entry name" value="TolB, C-terminal domain"/>
    <property type="match status" value="1"/>
</dbReference>
<keyword evidence="5" id="KW-0031">Aminopeptidase</keyword>
<dbReference type="Gene3D" id="3.40.50.1820">
    <property type="entry name" value="alpha/beta hydrolase"/>
    <property type="match status" value="1"/>
</dbReference>
<sequence>MAAEVLNKVSVDGFAAFRSISSLQTSPNGQALCAVVHQPDLEKNKNVSDLWIYTRECGFRRLTTSCSDRQPRWLSDTEVVFISGRSQAETPDQETQKRPMTELFKIDIRGGEAQRVMEIPFEVSSFEPLPDHQWLVEFTYHPEWHHLTESSDILEKMEEKAAVQIIDEIPFWQNGTGFTNKTRTALGIYNPEKEAMEMLTDQLSNVEDWVYDADRRRIVLIQSQFKSKQVIFNSLALCDLSDRSLKDISHRDDFLYEICGISPEGSILFYGTDTAKYGINENGDFYSFDPSEGTVNRLTEGFNGSFGNSVGTDIRMGSKGNPRPLFHEGQWIFVTTMGSEAPLVALALDGSLTRLTPETSAAACYEFAVFEDVLTVVALVDQKPQELYALKEKGPDGTLELAPLTELNKDVAESQYVSMPEIFITTAKDGTELTGWIMKPYNFEPLRRYTGILNIHGGPKAVYGPFYYHEMQYWASEGFAVIFMNPRGSDGRGNDFADIRGQYGNVDYEDLMCFVDAVVEQHTWIDNNRLGVTGGSYGGFMTNWIIGHTDRFKAAASQRSISNWISKFGTTDIGYYFVKDQIGADPWSNYEKLWDQSPLKYADKAVTPTLFIHSDEDFRCWTAEVFQMFTALKYHGVQSRLCLFHGENHELSRSGKPKNRVRRLKEITDWMRKYL</sequence>
<dbReference type="OrthoDB" id="108903at2"/>
<dbReference type="STRING" id="1120920.SAMN03080599_00889"/>
<name>A0A1G5RW72_9FIRM</name>
<dbReference type="EMBL" id="FMWL01000003">
    <property type="protein sequence ID" value="SCZ77691.1"/>
    <property type="molecule type" value="Genomic_DNA"/>
</dbReference>
<keyword evidence="6" id="KW-1185">Reference proteome</keyword>
<evidence type="ECO:0000313" key="6">
    <source>
        <dbReference type="Proteomes" id="UP000199208"/>
    </source>
</evidence>
<keyword evidence="3" id="KW-0378">Hydrolase</keyword>
<dbReference type="InterPro" id="IPR029058">
    <property type="entry name" value="AB_hydrolase_fold"/>
</dbReference>
<dbReference type="SUPFAM" id="SSF82171">
    <property type="entry name" value="DPP6 N-terminal domain-like"/>
    <property type="match status" value="1"/>
</dbReference>
<proteinExistence type="inferred from homology"/>
<evidence type="ECO:0000256" key="2">
    <source>
        <dbReference type="ARBA" id="ARBA00022670"/>
    </source>
</evidence>
<organism evidence="5 6">
    <name type="scientific">Acidaminobacter hydrogenoformans DSM 2784</name>
    <dbReference type="NCBI Taxonomy" id="1120920"/>
    <lineage>
        <taxon>Bacteria</taxon>
        <taxon>Bacillati</taxon>
        <taxon>Bacillota</taxon>
        <taxon>Clostridia</taxon>
        <taxon>Peptostreptococcales</taxon>
        <taxon>Acidaminobacteraceae</taxon>
        <taxon>Acidaminobacter</taxon>
    </lineage>
</organism>